<evidence type="ECO:0000313" key="1">
    <source>
        <dbReference type="EMBL" id="KFD56008.1"/>
    </source>
</evidence>
<reference evidence="1 2" key="1">
    <citation type="journal article" date="2014" name="Nat. Genet.">
        <title>Genome and transcriptome of the porcine whipworm Trichuris suis.</title>
        <authorList>
            <person name="Jex A.R."/>
            <person name="Nejsum P."/>
            <person name="Schwarz E.M."/>
            <person name="Hu L."/>
            <person name="Young N.D."/>
            <person name="Hall R.S."/>
            <person name="Korhonen P.K."/>
            <person name="Liao S."/>
            <person name="Thamsborg S."/>
            <person name="Xia J."/>
            <person name="Xu P."/>
            <person name="Wang S."/>
            <person name="Scheerlinck J.P."/>
            <person name="Hofmann A."/>
            <person name="Sternberg P.W."/>
            <person name="Wang J."/>
            <person name="Gasser R.B."/>
        </authorList>
    </citation>
    <scope>NUCLEOTIDE SEQUENCE [LARGE SCALE GENOMIC DNA]</scope>
    <source>
        <strain evidence="1">DCEP-RM93M</strain>
    </source>
</reference>
<dbReference type="EMBL" id="KL363196">
    <property type="protein sequence ID" value="KFD56008.1"/>
    <property type="molecule type" value="Genomic_DNA"/>
</dbReference>
<dbReference type="AlphaFoldDB" id="A0A085MFL2"/>
<dbReference type="Proteomes" id="UP000030764">
    <property type="component" value="Unassembled WGS sequence"/>
</dbReference>
<keyword evidence="2" id="KW-1185">Reference proteome</keyword>
<protein>
    <submittedName>
        <fullName evidence="1">Uncharacterized protein</fullName>
    </submittedName>
</protein>
<organism evidence="1 2">
    <name type="scientific">Trichuris suis</name>
    <name type="common">pig whipworm</name>
    <dbReference type="NCBI Taxonomy" id="68888"/>
    <lineage>
        <taxon>Eukaryota</taxon>
        <taxon>Metazoa</taxon>
        <taxon>Ecdysozoa</taxon>
        <taxon>Nematoda</taxon>
        <taxon>Enoplea</taxon>
        <taxon>Dorylaimia</taxon>
        <taxon>Trichinellida</taxon>
        <taxon>Trichuridae</taxon>
        <taxon>Trichuris</taxon>
    </lineage>
</organism>
<evidence type="ECO:0000313" key="2">
    <source>
        <dbReference type="Proteomes" id="UP000030764"/>
    </source>
</evidence>
<sequence>MRKGAEKNSDLSDSHHFITDLRLTQMLSSRQSAVSGRFFYALQSKDFILTYMKSVAKLSGLLSHPSHCNKDDSWKINVAQEKSSDYLGLILVLEGAFICDGCVIETYMEEVMNITFHLLMIIRLDLHVVCFLEETEPIPHRGFHLPTSLPMVYNPLYSRVTSVQNLLSVLDPVYRKLPFYNTFVHSMGLGMRYLKSLNVAPVASLAFFLFSSVHTAKVFDFPSLEGHVNNFSVEICLQKASSHLHHCFFISNRCQVPWVVPVLKVELRDGYCTSLR</sequence>
<proteinExistence type="predicted"/>
<accession>A0A085MFL2</accession>
<gene>
    <name evidence="1" type="ORF">M513_03132</name>
</gene>
<name>A0A085MFL2_9BILA</name>